<evidence type="ECO:0000313" key="3">
    <source>
        <dbReference type="Proteomes" id="UP001292116"/>
    </source>
</evidence>
<dbReference type="PROSITE" id="PS51257">
    <property type="entry name" value="PROKAR_LIPOPROTEIN"/>
    <property type="match status" value="1"/>
</dbReference>
<comment type="caution">
    <text evidence="2">The sequence shown here is derived from an EMBL/GenBank/DDBJ whole genome shotgun (WGS) entry which is preliminary data.</text>
</comment>
<evidence type="ECO:0008006" key="4">
    <source>
        <dbReference type="Google" id="ProtNLM"/>
    </source>
</evidence>
<accession>A0ABU5KVW4</accession>
<keyword evidence="3" id="KW-1185">Reference proteome</keyword>
<dbReference type="EMBL" id="JAXUBM010000006">
    <property type="protein sequence ID" value="MDZ5738064.1"/>
    <property type="molecule type" value="Genomic_DNA"/>
</dbReference>
<dbReference type="Proteomes" id="UP001292116">
    <property type="component" value="Unassembled WGS sequence"/>
</dbReference>
<evidence type="ECO:0000256" key="1">
    <source>
        <dbReference type="SAM" id="Phobius"/>
    </source>
</evidence>
<keyword evidence="1" id="KW-1133">Transmembrane helix</keyword>
<feature type="transmembrane region" description="Helical" evidence="1">
    <location>
        <begin position="53"/>
        <end position="74"/>
    </location>
</feature>
<keyword evidence="1" id="KW-0472">Membrane</keyword>
<name>A0ABU5KVW4_9PSED</name>
<gene>
    <name evidence="2" type="ORF">SOW75_07675</name>
</gene>
<keyword evidence="1" id="KW-0812">Transmembrane</keyword>
<feature type="transmembrane region" description="Helical" evidence="1">
    <location>
        <begin position="12"/>
        <end position="33"/>
    </location>
</feature>
<organism evidence="2 3">
    <name type="scientific">Pseudomonas asiatica</name>
    <dbReference type="NCBI Taxonomy" id="2219225"/>
    <lineage>
        <taxon>Bacteria</taxon>
        <taxon>Pseudomonadati</taxon>
        <taxon>Pseudomonadota</taxon>
        <taxon>Gammaproteobacteria</taxon>
        <taxon>Pseudomonadales</taxon>
        <taxon>Pseudomonadaceae</taxon>
        <taxon>Pseudomonas</taxon>
    </lineage>
</organism>
<proteinExistence type="predicted"/>
<sequence length="253" mass="28831">MKHFLKLIKRNLILTSTVVVAACTLVVLAPWLLRFNASSLSTDPSNWGVFGDYLGGVLSTVISALGFLGIIATIKTQSDTISAQLSGMAQEKEIRDDEVYSKQSLECLNEAHTKLLSPDGGLYKNRIAWLECARLIVTAQNLAEKIRSDSMRYTYKAAEKVIRSKFSTLLNPDVHPETMQPSYFCEMDWARWQEGKHQEPIEKTSIYIIYKFSSWQNDEPDELDSIEDTIDFKHINKRYFGARQFLEHGKPKD</sequence>
<reference evidence="2 3" key="1">
    <citation type="submission" date="2023-11" db="EMBL/GenBank/DDBJ databases">
        <title>Draft genomes analysis of Pseudomonas asiatica isolated from milk, feces and farm soil of cows suffering from clinical mastitis.</title>
        <authorList>
            <person name="Rahman T."/>
            <person name="Das Z.C."/>
            <person name="Hoque M.N."/>
        </authorList>
    </citation>
    <scope>NUCLEOTIDE SEQUENCE [LARGE SCALE GENOMIC DNA]</scope>
    <source>
        <strain evidence="2 3">2F2</strain>
    </source>
</reference>
<dbReference type="RefSeq" id="WP_322491021.1">
    <property type="nucleotide sequence ID" value="NZ_JAXUBM010000006.1"/>
</dbReference>
<protein>
    <recommendedName>
        <fullName evidence="4">Phage abortive infection protein</fullName>
    </recommendedName>
</protein>
<evidence type="ECO:0000313" key="2">
    <source>
        <dbReference type="EMBL" id="MDZ5738064.1"/>
    </source>
</evidence>